<keyword evidence="2" id="KW-0805">Transcription regulation</keyword>
<dbReference type="Pfam" id="PF02365">
    <property type="entry name" value="NAM"/>
    <property type="match status" value="1"/>
</dbReference>
<accession>A0A4D6M6K8</accession>
<dbReference type="FunFam" id="2.170.150.80:FF:000002">
    <property type="entry name" value="Nac domain-containing protein 86"/>
    <property type="match status" value="1"/>
</dbReference>
<dbReference type="PROSITE" id="PS51005">
    <property type="entry name" value="NAC"/>
    <property type="match status" value="1"/>
</dbReference>
<evidence type="ECO:0000259" key="6">
    <source>
        <dbReference type="PROSITE" id="PS51005"/>
    </source>
</evidence>
<dbReference type="GO" id="GO:0003677">
    <property type="term" value="F:DNA binding"/>
    <property type="evidence" value="ECO:0007669"/>
    <property type="project" value="UniProtKB-KW"/>
</dbReference>
<gene>
    <name evidence="7" type="ORF">DEO72_LG6g860</name>
</gene>
<keyword evidence="4" id="KW-0804">Transcription</keyword>
<evidence type="ECO:0000256" key="1">
    <source>
        <dbReference type="ARBA" id="ARBA00004123"/>
    </source>
</evidence>
<proteinExistence type="predicted"/>
<evidence type="ECO:0000313" key="7">
    <source>
        <dbReference type="EMBL" id="QCD96158.1"/>
    </source>
</evidence>
<feature type="domain" description="NAC" evidence="6">
    <location>
        <begin position="6"/>
        <end position="157"/>
    </location>
</feature>
<keyword evidence="8" id="KW-1185">Reference proteome</keyword>
<comment type="subcellular location">
    <subcellularLocation>
        <location evidence="1">Nucleus</location>
    </subcellularLocation>
</comment>
<evidence type="ECO:0000256" key="4">
    <source>
        <dbReference type="ARBA" id="ARBA00023163"/>
    </source>
</evidence>
<evidence type="ECO:0000256" key="2">
    <source>
        <dbReference type="ARBA" id="ARBA00023015"/>
    </source>
</evidence>
<dbReference type="GO" id="GO:0006355">
    <property type="term" value="P:regulation of DNA-templated transcription"/>
    <property type="evidence" value="ECO:0007669"/>
    <property type="project" value="InterPro"/>
</dbReference>
<dbReference type="InterPro" id="IPR003441">
    <property type="entry name" value="NAC-dom"/>
</dbReference>
<protein>
    <recommendedName>
        <fullName evidence="6">NAC domain-containing protein</fullName>
    </recommendedName>
</protein>
<evidence type="ECO:0000256" key="5">
    <source>
        <dbReference type="ARBA" id="ARBA00023242"/>
    </source>
</evidence>
<dbReference type="PANTHER" id="PTHR31744">
    <property type="entry name" value="PROTEIN CUP-SHAPED COTYLEDON 2-RELATED"/>
    <property type="match status" value="1"/>
</dbReference>
<keyword evidence="3" id="KW-0238">DNA-binding</keyword>
<dbReference type="PANTHER" id="PTHR31744:SF210">
    <property type="entry name" value="NAC DOMAIN-CONTAINING PROTEIN 86-LIKE"/>
    <property type="match status" value="1"/>
</dbReference>
<dbReference type="InterPro" id="IPR036093">
    <property type="entry name" value="NAC_dom_sf"/>
</dbReference>
<organism evidence="7 8">
    <name type="scientific">Vigna unguiculata</name>
    <name type="common">Cowpea</name>
    <dbReference type="NCBI Taxonomy" id="3917"/>
    <lineage>
        <taxon>Eukaryota</taxon>
        <taxon>Viridiplantae</taxon>
        <taxon>Streptophyta</taxon>
        <taxon>Embryophyta</taxon>
        <taxon>Tracheophyta</taxon>
        <taxon>Spermatophyta</taxon>
        <taxon>Magnoliopsida</taxon>
        <taxon>eudicotyledons</taxon>
        <taxon>Gunneridae</taxon>
        <taxon>Pentapetalae</taxon>
        <taxon>rosids</taxon>
        <taxon>fabids</taxon>
        <taxon>Fabales</taxon>
        <taxon>Fabaceae</taxon>
        <taxon>Papilionoideae</taxon>
        <taxon>50 kb inversion clade</taxon>
        <taxon>NPAAA clade</taxon>
        <taxon>indigoferoid/millettioid clade</taxon>
        <taxon>Phaseoleae</taxon>
        <taxon>Vigna</taxon>
    </lineage>
</organism>
<dbReference type="GO" id="GO:0005634">
    <property type="term" value="C:nucleus"/>
    <property type="evidence" value="ECO:0007669"/>
    <property type="project" value="UniProtKB-SubCell"/>
</dbReference>
<dbReference type="Proteomes" id="UP000501690">
    <property type="component" value="Linkage Group LG6"/>
</dbReference>
<name>A0A4D6M6K8_VIGUN</name>
<dbReference type="Gene3D" id="2.170.150.80">
    <property type="entry name" value="NAC domain"/>
    <property type="match status" value="1"/>
</dbReference>
<evidence type="ECO:0000256" key="3">
    <source>
        <dbReference type="ARBA" id="ARBA00023125"/>
    </source>
</evidence>
<reference evidence="7 8" key="1">
    <citation type="submission" date="2019-04" db="EMBL/GenBank/DDBJ databases">
        <title>An improved genome assembly and genetic linkage map for asparagus bean, Vigna unguiculata ssp. sesquipedialis.</title>
        <authorList>
            <person name="Xia Q."/>
            <person name="Zhang R."/>
            <person name="Dong Y."/>
        </authorList>
    </citation>
    <scope>NUCLEOTIDE SEQUENCE [LARGE SCALE GENOMIC DNA]</scope>
    <source>
        <tissue evidence="7">Leaf</tissue>
    </source>
</reference>
<dbReference type="AlphaFoldDB" id="A0A4D6M6K8"/>
<evidence type="ECO:0000313" key="8">
    <source>
        <dbReference type="Proteomes" id="UP000501690"/>
    </source>
</evidence>
<keyword evidence="5" id="KW-0539">Nucleus</keyword>
<dbReference type="SUPFAM" id="SSF101941">
    <property type="entry name" value="NAC domain"/>
    <property type="match status" value="1"/>
</dbReference>
<sequence>MAPMSLPPGFRFHPTDEELVAYYLERKITGRSIELDIIAEVDLYKCEPWDLPDKSFLPSKDMEWYFYSPRDRKYPNGSRTNRATQAGYWKATGKDRPVHSQKKPVGMKKTLVYYRGRAPHGIRTNWVMHEYRLIESVPGAALSSLKDSYSLCRIFKKMIQMPAKPSKEEQQAEDAKKESMWISEEQMLGEDSSGTEFSREMETVEEKILNHEYPKFPCDASSSDLTQGTCTPTDTGIAEDFQPHFACDEANSATNSYTMGMGYPSNLFQDVEIPSFSTMHYQLPYTPLVMEDFPQITLPETKSTKPEMNEPCMLYDRYRDCMNGTLEEIISLCCTQDNNATFMPRFKSNPKPKGVIGFGSNKTGAKRCLYAPVEQTQSQKRGHKNANPSSSSSRALHLLHLSRQLFRRHRCAATVASRLRPRCSNQSSLRLDSVSLSATVPATLHHHASPSSSFTNVVLPPNYLAFGHAAPATVAAPLFPAPPFYAQTFSFFSRNCLVAVPPR</sequence>
<dbReference type="EMBL" id="CP039350">
    <property type="protein sequence ID" value="QCD96158.1"/>
    <property type="molecule type" value="Genomic_DNA"/>
</dbReference>